<dbReference type="SMART" id="SM00257">
    <property type="entry name" value="LysM"/>
    <property type="match status" value="1"/>
</dbReference>
<name>A0AAD3E0J5_9CHLO</name>
<feature type="region of interest" description="Disordered" evidence="1">
    <location>
        <begin position="183"/>
        <end position="252"/>
    </location>
</feature>
<dbReference type="PROSITE" id="PS51782">
    <property type="entry name" value="LYSM"/>
    <property type="match status" value="1"/>
</dbReference>
<dbReference type="InterPro" id="IPR036779">
    <property type="entry name" value="LysM_dom_sf"/>
</dbReference>
<evidence type="ECO:0000313" key="4">
    <source>
        <dbReference type="Proteomes" id="UP001054857"/>
    </source>
</evidence>
<comment type="caution">
    <text evidence="3">The sequence shown here is derived from an EMBL/GenBank/DDBJ whole genome shotgun (WGS) entry which is preliminary data.</text>
</comment>
<feature type="domain" description="LysM" evidence="2">
    <location>
        <begin position="42"/>
        <end position="86"/>
    </location>
</feature>
<dbReference type="PANTHER" id="PTHR20932:SF8">
    <property type="entry name" value="LD22649P"/>
    <property type="match status" value="1"/>
</dbReference>
<accession>A0AAD3E0J5</accession>
<evidence type="ECO:0000313" key="3">
    <source>
        <dbReference type="EMBL" id="GFR50424.1"/>
    </source>
</evidence>
<feature type="compositionally biased region" description="Polar residues" evidence="1">
    <location>
        <begin position="221"/>
        <end position="239"/>
    </location>
</feature>
<keyword evidence="4" id="KW-1185">Reference proteome</keyword>
<dbReference type="InterPro" id="IPR018392">
    <property type="entry name" value="LysM"/>
</dbReference>
<sequence>MESSMVSSSAAYRGPAGIALPVASMEPSTSSVDDTEVESMFIKHQVSKLDTLAGLAIRYNVSVGDIKRANGLLSDNALYARSTILVPRGRLPIGEELQRICAKVLTGVSRDPVLHADAQSQPASAAVARIATTLNVINGESYPEDLPVSECAWIAMGQCGGCGPMDPSGFYLRSLQPVEVELTDRSSSEGTYLPPTSAGPTRQDAAAVRRRRNQNDDAGSCSDSANSYGWGAQRQNSCSEAGGKATGGSSDNGRFASWFSELGKAIGEGVSSTVAKVKEAASQPALARPSPVAGGGFGAAAADAIVASRRKATGALLGRAPFEGAIASAGLHGTPTSAGGASRAKQGGKMD</sequence>
<proteinExistence type="predicted"/>
<organism evidence="3 4">
    <name type="scientific">Astrephomene gubernaculifera</name>
    <dbReference type="NCBI Taxonomy" id="47775"/>
    <lineage>
        <taxon>Eukaryota</taxon>
        <taxon>Viridiplantae</taxon>
        <taxon>Chlorophyta</taxon>
        <taxon>core chlorophytes</taxon>
        <taxon>Chlorophyceae</taxon>
        <taxon>CS clade</taxon>
        <taxon>Chlamydomonadales</taxon>
        <taxon>Astrephomenaceae</taxon>
        <taxon>Astrephomene</taxon>
    </lineage>
</organism>
<dbReference type="SUPFAM" id="SSF54106">
    <property type="entry name" value="LysM domain"/>
    <property type="match status" value="1"/>
</dbReference>
<dbReference type="PANTHER" id="PTHR20932">
    <property type="entry name" value="LYSM AND PUTATIVE PEPTIDOGLYCAN-BINDING DOMAIN-CONTAINING PROTEIN"/>
    <property type="match status" value="1"/>
</dbReference>
<dbReference type="CDD" id="cd00118">
    <property type="entry name" value="LysM"/>
    <property type="match status" value="1"/>
</dbReference>
<dbReference type="Proteomes" id="UP001054857">
    <property type="component" value="Unassembled WGS sequence"/>
</dbReference>
<reference evidence="3 4" key="1">
    <citation type="journal article" date="2021" name="Sci. Rep.">
        <title>Genome sequencing of the multicellular alga Astrephomene provides insights into convergent evolution of germ-soma differentiation.</title>
        <authorList>
            <person name="Yamashita S."/>
            <person name="Yamamoto K."/>
            <person name="Matsuzaki R."/>
            <person name="Suzuki S."/>
            <person name="Yamaguchi H."/>
            <person name="Hirooka S."/>
            <person name="Minakuchi Y."/>
            <person name="Miyagishima S."/>
            <person name="Kawachi M."/>
            <person name="Toyoda A."/>
            <person name="Nozaki H."/>
        </authorList>
    </citation>
    <scope>NUCLEOTIDE SEQUENCE [LARGE SCALE GENOMIC DNA]</scope>
    <source>
        <strain evidence="3 4">NIES-4017</strain>
    </source>
</reference>
<dbReference type="InterPro" id="IPR045030">
    <property type="entry name" value="LYSM1-4"/>
</dbReference>
<dbReference type="AlphaFoldDB" id="A0AAD3E0J5"/>
<protein>
    <recommendedName>
        <fullName evidence="2">LysM domain-containing protein</fullName>
    </recommendedName>
</protein>
<feature type="region of interest" description="Disordered" evidence="1">
    <location>
        <begin position="328"/>
        <end position="351"/>
    </location>
</feature>
<evidence type="ECO:0000256" key="1">
    <source>
        <dbReference type="SAM" id="MobiDB-lite"/>
    </source>
</evidence>
<gene>
    <name evidence="3" type="ORF">Agub_g12643</name>
</gene>
<dbReference type="Pfam" id="PF01476">
    <property type="entry name" value="LysM"/>
    <property type="match status" value="1"/>
</dbReference>
<evidence type="ECO:0000259" key="2">
    <source>
        <dbReference type="PROSITE" id="PS51782"/>
    </source>
</evidence>
<dbReference type="Gene3D" id="3.10.350.10">
    <property type="entry name" value="LysM domain"/>
    <property type="match status" value="1"/>
</dbReference>
<dbReference type="EMBL" id="BMAR01000037">
    <property type="protein sequence ID" value="GFR50424.1"/>
    <property type="molecule type" value="Genomic_DNA"/>
</dbReference>